<evidence type="ECO:0000313" key="1">
    <source>
        <dbReference type="EMBL" id="VDK54521.1"/>
    </source>
</evidence>
<evidence type="ECO:0000313" key="2">
    <source>
        <dbReference type="Proteomes" id="UP000271889"/>
    </source>
</evidence>
<dbReference type="Proteomes" id="UP000271889">
    <property type="component" value="Unassembled WGS sequence"/>
</dbReference>
<keyword evidence="2" id="KW-1185">Reference proteome</keyword>
<accession>A0A3P6SKF7</accession>
<sequence>MDHSWIATNGRLEGRKMKSTPLFQYRKKTENHIKLLAGQNLHIKHIHLQLKQLLKRIYSSC</sequence>
<gene>
    <name evidence="1" type="ORF">CGOC_LOCUS3035</name>
</gene>
<reference evidence="1 2" key="1">
    <citation type="submission" date="2018-11" db="EMBL/GenBank/DDBJ databases">
        <authorList>
            <consortium name="Pathogen Informatics"/>
        </authorList>
    </citation>
    <scope>NUCLEOTIDE SEQUENCE [LARGE SCALE GENOMIC DNA]</scope>
</reference>
<dbReference type="AlphaFoldDB" id="A0A3P6SKF7"/>
<dbReference type="EMBL" id="UYRV01007328">
    <property type="protein sequence ID" value="VDK54521.1"/>
    <property type="molecule type" value="Genomic_DNA"/>
</dbReference>
<feature type="non-terminal residue" evidence="1">
    <location>
        <position position="61"/>
    </location>
</feature>
<proteinExistence type="predicted"/>
<name>A0A3P6SKF7_CYLGO</name>
<organism evidence="1 2">
    <name type="scientific">Cylicostephanus goldi</name>
    <name type="common">Nematode worm</name>
    <dbReference type="NCBI Taxonomy" id="71465"/>
    <lineage>
        <taxon>Eukaryota</taxon>
        <taxon>Metazoa</taxon>
        <taxon>Ecdysozoa</taxon>
        <taxon>Nematoda</taxon>
        <taxon>Chromadorea</taxon>
        <taxon>Rhabditida</taxon>
        <taxon>Rhabditina</taxon>
        <taxon>Rhabditomorpha</taxon>
        <taxon>Strongyloidea</taxon>
        <taxon>Strongylidae</taxon>
        <taxon>Cylicostephanus</taxon>
    </lineage>
</organism>
<protein>
    <submittedName>
        <fullName evidence="1">Uncharacterized protein</fullName>
    </submittedName>
</protein>